<sequence>MNHEISEQHSTKKMRDNYSEDSDYVYVFTRSSTLFNNHNHHNNNNIIPPPPSYEEAIATSINPSSVSITPAARSAMNEQQSLEQISIRHNETTDNDPKSNFECIEDVPLLNQFDVNNYNIGDSSSSSNNYNYNLPPEYTVSDAEFETSDQGVTSLDSKINNEVELLHRFFIAHNDKPRMAIKIHGYYTDYETESYSYTDSDGQTKTGSRTKEVEVTDFKFTIDLSNYITPYGKLHIIPNKKYPNMDIMGFLKEYIENKNLLKEIEMRKVVIWDYDSLTKAISSVIRQQGYNNNLRINYPIRNYIVKVQSDHKFSKLMKSKWFNILCIISCLWIIFWPLTWLYKKSFKDQLRSDFQINISPRDWFQANVENIISNVQWR</sequence>
<keyword evidence="1" id="KW-1133">Transmembrane helix</keyword>
<comment type="caution">
    <text evidence="2">The sequence shown here is derived from an EMBL/GenBank/DDBJ whole genome shotgun (WGS) entry which is preliminary data.</text>
</comment>
<accession>A0A397GJF9</accession>
<dbReference type="EMBL" id="PQFF01000434">
    <property type="protein sequence ID" value="RHZ50319.1"/>
    <property type="molecule type" value="Genomic_DNA"/>
</dbReference>
<evidence type="ECO:0000256" key="1">
    <source>
        <dbReference type="SAM" id="Phobius"/>
    </source>
</evidence>
<protein>
    <submittedName>
        <fullName evidence="2">Uncharacterized protein</fullName>
    </submittedName>
</protein>
<gene>
    <name evidence="2" type="ORF">Glove_501g18</name>
</gene>
<dbReference type="PANTHER" id="PTHR37848:SF1">
    <property type="entry name" value="SUN DOMAIN-CONTAINING PROTEIN"/>
    <property type="match status" value="1"/>
</dbReference>
<dbReference type="Proteomes" id="UP000266861">
    <property type="component" value="Unassembled WGS sequence"/>
</dbReference>
<feature type="transmembrane region" description="Helical" evidence="1">
    <location>
        <begin position="321"/>
        <end position="342"/>
    </location>
</feature>
<organism evidence="2 3">
    <name type="scientific">Diversispora epigaea</name>
    <dbReference type="NCBI Taxonomy" id="1348612"/>
    <lineage>
        <taxon>Eukaryota</taxon>
        <taxon>Fungi</taxon>
        <taxon>Fungi incertae sedis</taxon>
        <taxon>Mucoromycota</taxon>
        <taxon>Glomeromycotina</taxon>
        <taxon>Glomeromycetes</taxon>
        <taxon>Diversisporales</taxon>
        <taxon>Diversisporaceae</taxon>
        <taxon>Diversispora</taxon>
    </lineage>
</organism>
<name>A0A397GJF9_9GLOM</name>
<reference evidence="2 3" key="1">
    <citation type="submission" date="2018-08" db="EMBL/GenBank/DDBJ databases">
        <title>Genome and evolution of the arbuscular mycorrhizal fungus Diversispora epigaea (formerly Glomus versiforme) and its bacterial endosymbionts.</title>
        <authorList>
            <person name="Sun X."/>
            <person name="Fei Z."/>
            <person name="Harrison M."/>
        </authorList>
    </citation>
    <scope>NUCLEOTIDE SEQUENCE [LARGE SCALE GENOMIC DNA]</scope>
    <source>
        <strain evidence="2 3">IT104</strain>
    </source>
</reference>
<proteinExistence type="predicted"/>
<dbReference type="OrthoDB" id="203796at2759"/>
<dbReference type="PANTHER" id="PTHR37848">
    <property type="entry name" value="EXPRESSED PROTEIN"/>
    <property type="match status" value="1"/>
</dbReference>
<evidence type="ECO:0000313" key="3">
    <source>
        <dbReference type="Proteomes" id="UP000266861"/>
    </source>
</evidence>
<dbReference type="AlphaFoldDB" id="A0A397GJF9"/>
<evidence type="ECO:0000313" key="2">
    <source>
        <dbReference type="EMBL" id="RHZ50319.1"/>
    </source>
</evidence>
<keyword evidence="1" id="KW-0812">Transmembrane</keyword>
<keyword evidence="3" id="KW-1185">Reference proteome</keyword>
<keyword evidence="1" id="KW-0472">Membrane</keyword>